<evidence type="ECO:0000313" key="2">
    <source>
        <dbReference type="EMBL" id="MCD7466490.1"/>
    </source>
</evidence>
<sequence>MLMRRRPIQISLRSGFGMQEGRNGPEKKENGGENYNNPAYLKERAILTPKNEMVHELNDTIMKLIPGQEERILASMKVSLFTVPVSGKGYLWYDNKLLKGESRRNWRNQVQRLKDKLIEGSLYTIQNFKVVEAISRYKPVENSLTLIFTASIVINNLSEDIVHISINGFQFIKPSMINSRVNNDKVLSGRWNGEPRIDVEKKGH</sequence>
<comment type="caution">
    <text evidence="2">The sequence shown here is derived from an EMBL/GenBank/DDBJ whole genome shotgun (WGS) entry which is preliminary data.</text>
</comment>
<evidence type="ECO:0008006" key="4">
    <source>
        <dbReference type="Google" id="ProtNLM"/>
    </source>
</evidence>
<proteinExistence type="predicted"/>
<evidence type="ECO:0000256" key="1">
    <source>
        <dbReference type="SAM" id="MobiDB-lite"/>
    </source>
</evidence>
<evidence type="ECO:0000313" key="3">
    <source>
        <dbReference type="Proteomes" id="UP000823775"/>
    </source>
</evidence>
<dbReference type="InterPro" id="IPR012340">
    <property type="entry name" value="NA-bd_OB-fold"/>
</dbReference>
<accession>A0ABS8T522</accession>
<protein>
    <recommendedName>
        <fullName evidence="4">DNA helicase</fullName>
    </recommendedName>
</protein>
<name>A0ABS8T522_DATST</name>
<reference evidence="2 3" key="1">
    <citation type="journal article" date="2021" name="BMC Genomics">
        <title>Datura genome reveals duplications of psychoactive alkaloid biosynthetic genes and high mutation rate following tissue culture.</title>
        <authorList>
            <person name="Rajewski A."/>
            <person name="Carter-House D."/>
            <person name="Stajich J."/>
            <person name="Litt A."/>
        </authorList>
    </citation>
    <scope>NUCLEOTIDE SEQUENCE [LARGE SCALE GENOMIC DNA]</scope>
    <source>
        <strain evidence="2">AR-01</strain>
    </source>
</reference>
<keyword evidence="3" id="KW-1185">Reference proteome</keyword>
<dbReference type="Proteomes" id="UP000823775">
    <property type="component" value="Unassembled WGS sequence"/>
</dbReference>
<organism evidence="2 3">
    <name type="scientific">Datura stramonium</name>
    <name type="common">Jimsonweed</name>
    <name type="synonym">Common thornapple</name>
    <dbReference type="NCBI Taxonomy" id="4076"/>
    <lineage>
        <taxon>Eukaryota</taxon>
        <taxon>Viridiplantae</taxon>
        <taxon>Streptophyta</taxon>
        <taxon>Embryophyta</taxon>
        <taxon>Tracheophyta</taxon>
        <taxon>Spermatophyta</taxon>
        <taxon>Magnoliopsida</taxon>
        <taxon>eudicotyledons</taxon>
        <taxon>Gunneridae</taxon>
        <taxon>Pentapetalae</taxon>
        <taxon>asterids</taxon>
        <taxon>lamiids</taxon>
        <taxon>Solanales</taxon>
        <taxon>Solanaceae</taxon>
        <taxon>Solanoideae</taxon>
        <taxon>Datureae</taxon>
        <taxon>Datura</taxon>
    </lineage>
</organism>
<dbReference type="EMBL" id="JACEIK010001148">
    <property type="protein sequence ID" value="MCD7466490.1"/>
    <property type="molecule type" value="Genomic_DNA"/>
</dbReference>
<gene>
    <name evidence="2" type="ORF">HAX54_003245</name>
</gene>
<dbReference type="Gene3D" id="2.40.50.140">
    <property type="entry name" value="Nucleic acid-binding proteins"/>
    <property type="match status" value="1"/>
</dbReference>
<feature type="region of interest" description="Disordered" evidence="1">
    <location>
        <begin position="14"/>
        <end position="36"/>
    </location>
</feature>